<protein>
    <submittedName>
        <fullName evidence="1">Uncharacterized protein</fullName>
    </submittedName>
</protein>
<dbReference type="HOGENOM" id="CLU_2781091_0_0_1"/>
<dbReference type="AlphaFoldDB" id="D7SS48"/>
<gene>
    <name evidence="1" type="ordered locus">VIT_09s0054g00250</name>
</gene>
<dbReference type="PaxDb" id="29760-VIT_09s0054g00250.t01"/>
<dbReference type="InParanoid" id="D7SS48"/>
<keyword evidence="2" id="KW-1185">Reference proteome</keyword>
<reference evidence="2" key="1">
    <citation type="journal article" date="2007" name="Nature">
        <title>The grapevine genome sequence suggests ancestral hexaploidization in major angiosperm phyla.</title>
        <authorList>
            <consortium name="The French-Italian Public Consortium for Grapevine Genome Characterization."/>
            <person name="Jaillon O."/>
            <person name="Aury J.-M."/>
            <person name="Noel B."/>
            <person name="Policriti A."/>
            <person name="Clepet C."/>
            <person name="Casagrande A."/>
            <person name="Choisne N."/>
            <person name="Aubourg S."/>
            <person name="Vitulo N."/>
            <person name="Jubin C."/>
            <person name="Vezzi A."/>
            <person name="Legeai F."/>
            <person name="Hugueney P."/>
            <person name="Dasilva C."/>
            <person name="Horner D."/>
            <person name="Mica E."/>
            <person name="Jublot D."/>
            <person name="Poulain J."/>
            <person name="Bruyere C."/>
            <person name="Billault A."/>
            <person name="Segurens B."/>
            <person name="Gouyvenoux M."/>
            <person name="Ugarte E."/>
            <person name="Cattonaro F."/>
            <person name="Anthouard V."/>
            <person name="Vico V."/>
            <person name="Del Fabbro C."/>
            <person name="Alaux M."/>
            <person name="Di Gaspero G."/>
            <person name="Dumas V."/>
            <person name="Felice N."/>
            <person name="Paillard S."/>
            <person name="Juman I."/>
            <person name="Moroldo M."/>
            <person name="Scalabrin S."/>
            <person name="Canaguier A."/>
            <person name="Le Clainche I."/>
            <person name="Malacrida G."/>
            <person name="Durand E."/>
            <person name="Pesole G."/>
            <person name="Laucou V."/>
            <person name="Chatelet P."/>
            <person name="Merdinoglu D."/>
            <person name="Delledonne M."/>
            <person name="Pezzotti M."/>
            <person name="Lecharny A."/>
            <person name="Scarpelli C."/>
            <person name="Artiguenave F."/>
            <person name="Pe M.E."/>
            <person name="Valle G."/>
            <person name="Morgante M."/>
            <person name="Caboche M."/>
            <person name="Adam-Blondon A.-F."/>
            <person name="Weissenbach J."/>
            <person name="Quetier F."/>
            <person name="Wincker P."/>
        </authorList>
    </citation>
    <scope>NUCLEOTIDE SEQUENCE [LARGE SCALE GENOMIC DNA]</scope>
    <source>
        <strain evidence="2">cv. Pinot noir / PN40024</strain>
    </source>
</reference>
<organism evidence="1 2">
    <name type="scientific">Vitis vinifera</name>
    <name type="common">Grape</name>
    <dbReference type="NCBI Taxonomy" id="29760"/>
    <lineage>
        <taxon>Eukaryota</taxon>
        <taxon>Viridiplantae</taxon>
        <taxon>Streptophyta</taxon>
        <taxon>Embryophyta</taxon>
        <taxon>Tracheophyta</taxon>
        <taxon>Spermatophyta</taxon>
        <taxon>Magnoliopsida</taxon>
        <taxon>eudicotyledons</taxon>
        <taxon>Gunneridae</taxon>
        <taxon>Pentapetalae</taxon>
        <taxon>rosids</taxon>
        <taxon>Vitales</taxon>
        <taxon>Vitaceae</taxon>
        <taxon>Viteae</taxon>
        <taxon>Vitis</taxon>
    </lineage>
</organism>
<name>D7SS48_VITVI</name>
<proteinExistence type="predicted"/>
<evidence type="ECO:0000313" key="2">
    <source>
        <dbReference type="Proteomes" id="UP000009183"/>
    </source>
</evidence>
<dbReference type="Proteomes" id="UP000009183">
    <property type="component" value="Chromosome 9"/>
</dbReference>
<evidence type="ECO:0000313" key="1">
    <source>
        <dbReference type="EMBL" id="CBI18480.3"/>
    </source>
</evidence>
<accession>D7SS48</accession>
<dbReference type="EMBL" id="FN594972">
    <property type="protein sequence ID" value="CBI18480.3"/>
    <property type="molecule type" value="Genomic_DNA"/>
</dbReference>
<sequence>MRKMLAKNKNKKMQGLGNKNRWSKRTWSWFWGRLGHNTHINCSEDAFQLLELLLFLSPFLPYQTLEIHS</sequence>